<name>A0A7S3V435_9STRA</name>
<gene>
    <name evidence="1" type="ORF">CDEB00056_LOCUS617</name>
</gene>
<proteinExistence type="predicted"/>
<protein>
    <submittedName>
        <fullName evidence="1">Uncharacterized protein</fullName>
    </submittedName>
</protein>
<dbReference type="EMBL" id="HBIO01000854">
    <property type="protein sequence ID" value="CAE0455776.1"/>
    <property type="molecule type" value="Transcribed_RNA"/>
</dbReference>
<sequence>MDFPMSRGDSKDDENGAFCGFFSGEIGSSHGQEPRLVMLLHKLLWPEALERVRSNPSECHWVSDDGLTVLHAAFLDCSHHVPLAIVLSIIEASNNPGIVSQKMRNGCTVLDSILLSWCDLIRSGQIVNSYEYRLRFQVLHRLVSLDPQKIISHKTLEYLFHFVRLWVDGYSCDGDRDSDLDANHYHYDCHRKGNGANPMFAGATRPMNISTSHHRIGNQISFIFAVMDLLLFVHQYHRIRSIETSKSPPAIDRPYSNFVNRLLEIRQTYHVPTLILYLSLEKFGSSPLECCQEYDDSGRTPLIHAILSQPLPFINTHNINRDDRHCHSSESSSVVVTKTLINTILRQGPGTASLSFADGRYPLHLAISRGMCSCSLKEESEKATKVTTCIDRKFTWNTGISLIVFDSPHILREKDVRSGLYPFMQAAATGCDSSIPDLDTIYHLLLLDPLAIPVPVLP</sequence>
<organism evidence="1">
    <name type="scientific">Chaetoceros debilis</name>
    <dbReference type="NCBI Taxonomy" id="122233"/>
    <lineage>
        <taxon>Eukaryota</taxon>
        <taxon>Sar</taxon>
        <taxon>Stramenopiles</taxon>
        <taxon>Ochrophyta</taxon>
        <taxon>Bacillariophyta</taxon>
        <taxon>Coscinodiscophyceae</taxon>
        <taxon>Chaetocerotophycidae</taxon>
        <taxon>Chaetocerotales</taxon>
        <taxon>Chaetocerotaceae</taxon>
        <taxon>Chaetoceros</taxon>
    </lineage>
</organism>
<dbReference type="AlphaFoldDB" id="A0A7S3V435"/>
<evidence type="ECO:0000313" key="1">
    <source>
        <dbReference type="EMBL" id="CAE0455776.1"/>
    </source>
</evidence>
<accession>A0A7S3V435</accession>
<reference evidence="1" key="1">
    <citation type="submission" date="2021-01" db="EMBL/GenBank/DDBJ databases">
        <authorList>
            <person name="Corre E."/>
            <person name="Pelletier E."/>
            <person name="Niang G."/>
            <person name="Scheremetjew M."/>
            <person name="Finn R."/>
            <person name="Kale V."/>
            <person name="Holt S."/>
            <person name="Cochrane G."/>
            <person name="Meng A."/>
            <person name="Brown T."/>
            <person name="Cohen L."/>
        </authorList>
    </citation>
    <scope>NUCLEOTIDE SEQUENCE</scope>
    <source>
        <strain evidence="1">MM31A-1</strain>
    </source>
</reference>